<evidence type="ECO:0000313" key="9">
    <source>
        <dbReference type="Proteomes" id="UP000238479"/>
    </source>
</evidence>
<dbReference type="SUPFAM" id="SSF48452">
    <property type="entry name" value="TPR-like"/>
    <property type="match status" value="1"/>
</dbReference>
<evidence type="ECO:0000256" key="5">
    <source>
        <dbReference type="ARBA" id="ARBA00023187"/>
    </source>
</evidence>
<comment type="caution">
    <text evidence="8">The sequence shown here is derived from an EMBL/GenBank/DDBJ whole genome shotgun (WGS) entry which is preliminary data.</text>
</comment>
<dbReference type="Proteomes" id="UP000238479">
    <property type="component" value="Chromosome 5"/>
</dbReference>
<keyword evidence="5" id="KW-0508">mRNA splicing</keyword>
<reference evidence="8 9" key="1">
    <citation type="journal article" date="2018" name="Nat. Genet.">
        <title>The Rosa genome provides new insights in the design of modern roses.</title>
        <authorList>
            <person name="Bendahmane M."/>
        </authorList>
    </citation>
    <scope>NUCLEOTIDE SEQUENCE [LARGE SCALE GENOMIC DNA]</scope>
    <source>
        <strain evidence="9">cv. Old Blush</strain>
    </source>
</reference>
<dbReference type="InterPro" id="IPR055430">
    <property type="entry name" value="HAT_Syf1_CNRKL1_C"/>
</dbReference>
<dbReference type="EMBL" id="PDCK01000043">
    <property type="protein sequence ID" value="PRQ28733.1"/>
    <property type="molecule type" value="Genomic_DNA"/>
</dbReference>
<organism evidence="8 9">
    <name type="scientific">Rosa chinensis</name>
    <name type="common">China rose</name>
    <dbReference type="NCBI Taxonomy" id="74649"/>
    <lineage>
        <taxon>Eukaryota</taxon>
        <taxon>Viridiplantae</taxon>
        <taxon>Streptophyta</taxon>
        <taxon>Embryophyta</taxon>
        <taxon>Tracheophyta</taxon>
        <taxon>Spermatophyta</taxon>
        <taxon>Magnoliopsida</taxon>
        <taxon>eudicotyledons</taxon>
        <taxon>Gunneridae</taxon>
        <taxon>Pentapetalae</taxon>
        <taxon>rosids</taxon>
        <taxon>fabids</taxon>
        <taxon>Rosales</taxon>
        <taxon>Rosaceae</taxon>
        <taxon>Rosoideae</taxon>
        <taxon>Rosoideae incertae sedis</taxon>
        <taxon>Rosa</taxon>
    </lineage>
</organism>
<dbReference type="Gramene" id="PRQ28733">
    <property type="protein sequence ID" value="PRQ28733"/>
    <property type="gene ID" value="RchiOBHm_Chr5g0006191"/>
</dbReference>
<dbReference type="PANTHER" id="PTHR11246:SF5">
    <property type="entry name" value="PRE-MRNA-SPLICING FACTOR SYF1"/>
    <property type="match status" value="1"/>
</dbReference>
<keyword evidence="6" id="KW-0539">Nucleus</keyword>
<gene>
    <name evidence="8" type="ORF">RchiOBHm_Chr5g0006191</name>
</gene>
<evidence type="ECO:0000256" key="4">
    <source>
        <dbReference type="ARBA" id="ARBA00022737"/>
    </source>
</evidence>
<dbReference type="Pfam" id="PF23231">
    <property type="entry name" value="HAT_Syf1_CNRKL1_C"/>
    <property type="match status" value="1"/>
</dbReference>
<comment type="subcellular location">
    <subcellularLocation>
        <location evidence="1">Nucleus</location>
    </subcellularLocation>
</comment>
<protein>
    <submittedName>
        <fullName evidence="8">Putative tetratricopeptide-like helical domain-containing protein</fullName>
    </submittedName>
</protein>
<evidence type="ECO:0000313" key="8">
    <source>
        <dbReference type="EMBL" id="PRQ28733.1"/>
    </source>
</evidence>
<keyword evidence="9" id="KW-1185">Reference proteome</keyword>
<keyword evidence="3" id="KW-0507">mRNA processing</keyword>
<accession>A0A2P6Q3I2</accession>
<dbReference type="Gene3D" id="1.25.40.10">
    <property type="entry name" value="Tetratricopeptide repeat domain"/>
    <property type="match status" value="2"/>
</dbReference>
<dbReference type="GO" id="GO:0000974">
    <property type="term" value="C:Prp19 complex"/>
    <property type="evidence" value="ECO:0007669"/>
    <property type="project" value="TreeGrafter"/>
</dbReference>
<dbReference type="InterPro" id="IPR003107">
    <property type="entry name" value="HAT"/>
</dbReference>
<dbReference type="PANTHER" id="PTHR11246">
    <property type="entry name" value="PRE-MRNA SPLICING FACTOR"/>
    <property type="match status" value="1"/>
</dbReference>
<dbReference type="SMART" id="SM00386">
    <property type="entry name" value="HAT"/>
    <property type="match status" value="2"/>
</dbReference>
<sequence length="146" mass="16713">MIKLPKSSRLWTLYVDLDESFGTLGSSRAVYERILDLRIATTQIIINYASLLEEHKYFEDAFKVNEKGTQIQMFKYGGTQMERARALFEDAVKVAPSDAIKPLYLQFAKLEEDYGLAKRAMNVYHEAIEAVPKHDKLSLYESISPA</sequence>
<comment type="similarity">
    <text evidence="2">Belongs to the crooked-neck family.</text>
</comment>
<dbReference type="STRING" id="74649.A0A2P6Q3I2"/>
<dbReference type="GO" id="GO:0071014">
    <property type="term" value="C:post-mRNA release spliceosomal complex"/>
    <property type="evidence" value="ECO:0007669"/>
    <property type="project" value="TreeGrafter"/>
</dbReference>
<dbReference type="InterPro" id="IPR011990">
    <property type="entry name" value="TPR-like_helical_dom_sf"/>
</dbReference>
<evidence type="ECO:0000256" key="1">
    <source>
        <dbReference type="ARBA" id="ARBA00004123"/>
    </source>
</evidence>
<proteinExistence type="inferred from homology"/>
<keyword evidence="4" id="KW-0677">Repeat</keyword>
<name>A0A2P6Q3I2_ROSCH</name>
<evidence type="ECO:0000256" key="3">
    <source>
        <dbReference type="ARBA" id="ARBA00022664"/>
    </source>
</evidence>
<dbReference type="GO" id="GO:0000349">
    <property type="term" value="P:generation of catalytic spliceosome for first transesterification step"/>
    <property type="evidence" value="ECO:0007669"/>
    <property type="project" value="TreeGrafter"/>
</dbReference>
<evidence type="ECO:0000256" key="2">
    <source>
        <dbReference type="ARBA" id="ARBA00008644"/>
    </source>
</evidence>
<feature type="domain" description="Pre-mRNA-splicing factor Syf1/CRNKL1-like C-terminal HAT-repeats" evidence="7">
    <location>
        <begin position="3"/>
        <end position="141"/>
    </location>
</feature>
<evidence type="ECO:0000256" key="6">
    <source>
        <dbReference type="ARBA" id="ARBA00023242"/>
    </source>
</evidence>
<dbReference type="AlphaFoldDB" id="A0A2P6Q3I2"/>
<dbReference type="GO" id="GO:0071007">
    <property type="term" value="C:U2-type catalytic step 2 spliceosome"/>
    <property type="evidence" value="ECO:0007669"/>
    <property type="project" value="TreeGrafter"/>
</dbReference>
<evidence type="ECO:0000259" key="7">
    <source>
        <dbReference type="Pfam" id="PF23231"/>
    </source>
</evidence>
<dbReference type="InterPro" id="IPR045075">
    <property type="entry name" value="Syf1-like"/>
</dbReference>